<feature type="modified residue" description="4-aspartylphosphate" evidence="6">
    <location>
        <position position="59"/>
    </location>
</feature>
<dbReference type="FunFam" id="1.10.10.60:FF:000007">
    <property type="entry name" value="Two-component response regulator"/>
    <property type="match status" value="1"/>
</dbReference>
<dbReference type="GO" id="GO:0000160">
    <property type="term" value="P:phosphorelay signal transduction system"/>
    <property type="evidence" value="ECO:0007669"/>
    <property type="project" value="UniProtKB-KW"/>
</dbReference>
<evidence type="ECO:0000256" key="2">
    <source>
        <dbReference type="ARBA" id="ARBA00023012"/>
    </source>
</evidence>
<dbReference type="SUPFAM" id="SSF52172">
    <property type="entry name" value="CheY-like"/>
    <property type="match status" value="1"/>
</dbReference>
<sequence>MSENRVLRVLAVDDDMVCLTFLSCRLRQCGYKVIATNKATEALALMRENKDGFDIVITDVIMPEMDGFKLLEILRFEFNNIPVIMISSDNDTKTVVKGVKNGAQDYFVKPVKLDDLKTLSDHVIKRPQCDSQSRNYESESNQNPSPPNKDRKHSKRVIWTPELHRKFQDAIQRLRVNDGGKIIPSKLLKIMNDPNLSRGNIASHLQKYRNSLKKQKDQVTGQESSNLVGSSISAPIPNPSYPMTNFSNNTGQWDTSTSTGNTCTTSSRFFARTGLRTPCPAAKQDFGVLPLSTLDFPHPQNQLLQHSSQTMDQISSQLPERKSMVLQNVHPRRMMFNEYTDNSWVQQHPSSISSSIASHPSTQYHVGGIAPYAQSHNVFTSNYPISRGMPMQMNVQQAQCSLPGHLDVQNLRENNGSPIDVETEFAGNDPTQFTEFLQDMEIIDSIDDDLRAYFG</sequence>
<dbReference type="NCBIfam" id="TIGR01557">
    <property type="entry name" value="myb_SHAQKYF"/>
    <property type="match status" value="1"/>
</dbReference>
<accession>A0ABD3TWT9</accession>
<dbReference type="InterPro" id="IPR001789">
    <property type="entry name" value="Sig_transdc_resp-reg_receiver"/>
</dbReference>
<evidence type="ECO:0000313" key="9">
    <source>
        <dbReference type="EMBL" id="KAL3840733.1"/>
    </source>
</evidence>
<dbReference type="Proteomes" id="UP001634393">
    <property type="component" value="Unassembled WGS sequence"/>
</dbReference>
<dbReference type="Gene3D" id="3.40.50.2300">
    <property type="match status" value="1"/>
</dbReference>
<evidence type="ECO:0000256" key="4">
    <source>
        <dbReference type="ARBA" id="ARBA00023163"/>
    </source>
</evidence>
<evidence type="ECO:0000256" key="3">
    <source>
        <dbReference type="ARBA" id="ARBA00023015"/>
    </source>
</evidence>
<protein>
    <recommendedName>
        <fullName evidence="8">Response regulatory domain-containing protein</fullName>
    </recommendedName>
</protein>
<comment type="subcellular location">
    <subcellularLocation>
        <location evidence="1">Nucleus</location>
    </subcellularLocation>
</comment>
<dbReference type="PROSITE" id="PS50110">
    <property type="entry name" value="RESPONSE_REGULATORY"/>
    <property type="match status" value="1"/>
</dbReference>
<organism evidence="9 10">
    <name type="scientific">Penstemon smallii</name>
    <dbReference type="NCBI Taxonomy" id="265156"/>
    <lineage>
        <taxon>Eukaryota</taxon>
        <taxon>Viridiplantae</taxon>
        <taxon>Streptophyta</taxon>
        <taxon>Embryophyta</taxon>
        <taxon>Tracheophyta</taxon>
        <taxon>Spermatophyta</taxon>
        <taxon>Magnoliopsida</taxon>
        <taxon>eudicotyledons</taxon>
        <taxon>Gunneridae</taxon>
        <taxon>Pentapetalae</taxon>
        <taxon>asterids</taxon>
        <taxon>lamiids</taxon>
        <taxon>Lamiales</taxon>
        <taxon>Plantaginaceae</taxon>
        <taxon>Cheloneae</taxon>
        <taxon>Penstemon</taxon>
    </lineage>
</organism>
<keyword evidence="4" id="KW-0804">Transcription</keyword>
<dbReference type="PANTHER" id="PTHR43874">
    <property type="entry name" value="TWO-COMPONENT RESPONSE REGULATOR"/>
    <property type="match status" value="1"/>
</dbReference>
<dbReference type="EMBL" id="JBJXBP010000003">
    <property type="protein sequence ID" value="KAL3840733.1"/>
    <property type="molecule type" value="Genomic_DNA"/>
</dbReference>
<dbReference type="GO" id="GO:0005634">
    <property type="term" value="C:nucleus"/>
    <property type="evidence" value="ECO:0007669"/>
    <property type="project" value="UniProtKB-SubCell"/>
</dbReference>
<dbReference type="SMART" id="SM00448">
    <property type="entry name" value="REC"/>
    <property type="match status" value="1"/>
</dbReference>
<evidence type="ECO:0000256" key="7">
    <source>
        <dbReference type="SAM" id="MobiDB-lite"/>
    </source>
</evidence>
<dbReference type="CDD" id="cd17584">
    <property type="entry name" value="REC_typeB_ARR-like"/>
    <property type="match status" value="1"/>
</dbReference>
<comment type="caution">
    <text evidence="9">The sequence shown here is derived from an EMBL/GenBank/DDBJ whole genome shotgun (WGS) entry which is preliminary data.</text>
</comment>
<dbReference type="InterPro" id="IPR009057">
    <property type="entry name" value="Homeodomain-like_sf"/>
</dbReference>
<keyword evidence="3" id="KW-0805">Transcription regulation</keyword>
<evidence type="ECO:0000256" key="1">
    <source>
        <dbReference type="ARBA" id="ARBA00004123"/>
    </source>
</evidence>
<reference evidence="9 10" key="1">
    <citation type="submission" date="2024-12" db="EMBL/GenBank/DDBJ databases">
        <title>The unique morphological basis and parallel evolutionary history of personate flowers in Penstemon.</title>
        <authorList>
            <person name="Depatie T.H."/>
            <person name="Wessinger C.A."/>
        </authorList>
    </citation>
    <scope>NUCLEOTIDE SEQUENCE [LARGE SCALE GENOMIC DNA]</scope>
    <source>
        <strain evidence="9">WTNN_2</strain>
        <tissue evidence="9">Leaf</tissue>
    </source>
</reference>
<keyword evidence="5" id="KW-0539">Nucleus</keyword>
<feature type="domain" description="Response regulatory" evidence="8">
    <location>
        <begin position="8"/>
        <end position="124"/>
    </location>
</feature>
<evidence type="ECO:0000313" key="10">
    <source>
        <dbReference type="Proteomes" id="UP001634393"/>
    </source>
</evidence>
<name>A0ABD3TWT9_9LAMI</name>
<dbReference type="SUPFAM" id="SSF46689">
    <property type="entry name" value="Homeodomain-like"/>
    <property type="match status" value="1"/>
</dbReference>
<dbReference type="InterPro" id="IPR011006">
    <property type="entry name" value="CheY-like_superfamily"/>
</dbReference>
<evidence type="ECO:0000259" key="8">
    <source>
        <dbReference type="PROSITE" id="PS50110"/>
    </source>
</evidence>
<feature type="compositionally biased region" description="Polar residues" evidence="7">
    <location>
        <begin position="129"/>
        <end position="143"/>
    </location>
</feature>
<proteinExistence type="predicted"/>
<gene>
    <name evidence="9" type="ORF">ACJIZ3_025324</name>
</gene>
<dbReference type="Pfam" id="PF00072">
    <property type="entry name" value="Response_reg"/>
    <property type="match status" value="1"/>
</dbReference>
<dbReference type="PANTHER" id="PTHR43874:SF217">
    <property type="entry name" value="TWO-COMPONENT RESPONSE REGULATOR ORR24-LIKE ISOFORM X1"/>
    <property type="match status" value="1"/>
</dbReference>
<keyword evidence="6" id="KW-0597">Phosphoprotein</keyword>
<dbReference type="AlphaFoldDB" id="A0ABD3TWT9"/>
<evidence type="ECO:0000256" key="6">
    <source>
        <dbReference type="PROSITE-ProRule" id="PRU00169"/>
    </source>
</evidence>
<keyword evidence="2" id="KW-0902">Two-component regulatory system</keyword>
<dbReference type="InterPro" id="IPR045279">
    <property type="entry name" value="ARR-like"/>
</dbReference>
<dbReference type="InterPro" id="IPR006447">
    <property type="entry name" value="Myb_dom_plants"/>
</dbReference>
<keyword evidence="10" id="KW-1185">Reference proteome</keyword>
<feature type="region of interest" description="Disordered" evidence="7">
    <location>
        <begin position="127"/>
        <end position="156"/>
    </location>
</feature>
<evidence type="ECO:0000256" key="5">
    <source>
        <dbReference type="ARBA" id="ARBA00023242"/>
    </source>
</evidence>
<dbReference type="Gene3D" id="1.10.10.60">
    <property type="entry name" value="Homeodomain-like"/>
    <property type="match status" value="1"/>
</dbReference>